<keyword evidence="2" id="KW-1185">Reference proteome</keyword>
<dbReference type="PROSITE" id="PS51257">
    <property type="entry name" value="PROKAR_LIPOPROTEIN"/>
    <property type="match status" value="1"/>
</dbReference>
<sequence length="177" mass="19779">MGRSPQVQGGLKGQWGSLSLLPLCCSTVACTCVSAATFFWSNFSRTCTSSPAGVKRILVQYNISLHLFVLRPSAYFSAGFSFVEARSKFARARAIWGLFVPEQVPSERSEPRYTFDKLSGVAPRGGVKKQEFMLHCTNSSHHKSRPVLPLLLFRPERNSVRETCCLHPRRGRKAISR</sequence>
<dbReference type="Proteomes" id="UP000199021">
    <property type="component" value="Unassembled WGS sequence"/>
</dbReference>
<evidence type="ECO:0000313" key="1">
    <source>
        <dbReference type="EMBL" id="SER01072.1"/>
    </source>
</evidence>
<dbReference type="InParanoid" id="A0A1H9KPN4"/>
<evidence type="ECO:0000313" key="2">
    <source>
        <dbReference type="Proteomes" id="UP000199021"/>
    </source>
</evidence>
<name>A0A1H9KPN4_9BACT</name>
<proteinExistence type="predicted"/>
<dbReference type="STRING" id="478744.SAMN05444359_12162"/>
<organism evidence="1 2">
    <name type="scientific">Neolewinella agarilytica</name>
    <dbReference type="NCBI Taxonomy" id="478744"/>
    <lineage>
        <taxon>Bacteria</taxon>
        <taxon>Pseudomonadati</taxon>
        <taxon>Bacteroidota</taxon>
        <taxon>Saprospiria</taxon>
        <taxon>Saprospirales</taxon>
        <taxon>Lewinellaceae</taxon>
        <taxon>Neolewinella</taxon>
    </lineage>
</organism>
<accession>A0A1H9KPN4</accession>
<reference evidence="2" key="1">
    <citation type="submission" date="2016-10" db="EMBL/GenBank/DDBJ databases">
        <authorList>
            <person name="Varghese N."/>
            <person name="Submissions S."/>
        </authorList>
    </citation>
    <scope>NUCLEOTIDE SEQUENCE [LARGE SCALE GENOMIC DNA]</scope>
    <source>
        <strain evidence="2">DSM 24740</strain>
    </source>
</reference>
<gene>
    <name evidence="1" type="ORF">SAMN05444359_12162</name>
</gene>
<dbReference type="AlphaFoldDB" id="A0A1H9KPN4"/>
<protein>
    <submittedName>
        <fullName evidence="1">Uncharacterized protein</fullName>
    </submittedName>
</protein>
<dbReference type="EMBL" id="FOFB01000021">
    <property type="protein sequence ID" value="SER01072.1"/>
    <property type="molecule type" value="Genomic_DNA"/>
</dbReference>